<feature type="compositionally biased region" description="Low complexity" evidence="1">
    <location>
        <begin position="211"/>
        <end position="221"/>
    </location>
</feature>
<accession>D7AXE8</accession>
<dbReference type="AlphaFoldDB" id="D7AXE8"/>
<dbReference type="RefSeq" id="WP_013151629.1">
    <property type="nucleotide sequence ID" value="NC_014210.1"/>
</dbReference>
<dbReference type="KEGG" id="nda:Ndas_0575"/>
<gene>
    <name evidence="3" type="ordered locus">Ndas_0575</name>
</gene>
<feature type="region of interest" description="Disordered" evidence="1">
    <location>
        <begin position="178"/>
        <end position="353"/>
    </location>
</feature>
<dbReference type="GeneID" id="91488667"/>
<evidence type="ECO:0000256" key="1">
    <source>
        <dbReference type="SAM" id="MobiDB-lite"/>
    </source>
</evidence>
<proteinExistence type="predicted"/>
<dbReference type="HOGENOM" id="CLU_544937_0_0_11"/>
<evidence type="ECO:0000313" key="4">
    <source>
        <dbReference type="Proteomes" id="UP000002219"/>
    </source>
</evidence>
<feature type="signal peptide" evidence="2">
    <location>
        <begin position="1"/>
        <end position="30"/>
    </location>
</feature>
<keyword evidence="4" id="KW-1185">Reference proteome</keyword>
<keyword evidence="2" id="KW-0732">Signal</keyword>
<evidence type="ECO:0000313" key="3">
    <source>
        <dbReference type="EMBL" id="ADH66022.1"/>
    </source>
</evidence>
<dbReference type="OrthoDB" id="3436537at2"/>
<evidence type="ECO:0000256" key="2">
    <source>
        <dbReference type="SAM" id="SignalP"/>
    </source>
</evidence>
<name>D7AXE8_NOCDD</name>
<dbReference type="Proteomes" id="UP000002219">
    <property type="component" value="Chromosome 1"/>
</dbReference>
<organism evidence="3 4">
    <name type="scientific">Nocardiopsis dassonvillei (strain ATCC 23218 / DSM 43111 / CIP 107115 / JCM 7437 / KCTC 9190 / NBRC 14626 / NCTC 10488 / NRRL B-5397 / IMRU 509)</name>
    <name type="common">Actinomadura dassonvillei</name>
    <dbReference type="NCBI Taxonomy" id="446468"/>
    <lineage>
        <taxon>Bacteria</taxon>
        <taxon>Bacillati</taxon>
        <taxon>Actinomycetota</taxon>
        <taxon>Actinomycetes</taxon>
        <taxon>Streptosporangiales</taxon>
        <taxon>Nocardiopsidaceae</taxon>
        <taxon>Nocardiopsis</taxon>
    </lineage>
</organism>
<sequence length="511" mass="53964">MRKHHKRWVALLGAAAIASSGLVGLPGAVAADEKDMRTLAWPEISQSVSSYSLDGYEIGYLPAELERNGIHASTTTDRLGNRQSQLSWMRGPDQLLGRVSILRSDSMEQLDDLRERRYGHLPERTLERLDSGEALRSEAYLSPETGDLFWLDEPGVAVALYLQPDKWGSGELVRMAESLTRKEEAPAEGTDEPAPEGSGSQEPEAEEPAQDEPNAQEPAQEGSGGEAGGAASDGSSGGEAGAEAAQDGPAEEESPQEPAEPASGTTGEKESQEPAGADGSTSSADGTPVDTAPVGRPETPETPEATQTSETSQTPESPSAQGGEAAQEQPATGDGAQGAPAETGGTADSEQPGVARVRMAKECVVSRFVSFETGETRLGEMTPASTQFVERAVAAERLGDGDLDRLLATVWYYGDEGVKTVAVEHCAEDVQMSRTELEGLISDLGEMIAVLVEEAEKHDATHEENVARTLEEVNATLPVEVDATEVLDPIGAQEWAELAQSLPWSFPTGTS</sequence>
<feature type="compositionally biased region" description="Low complexity" evidence="1">
    <location>
        <begin position="302"/>
        <end position="329"/>
    </location>
</feature>
<protein>
    <submittedName>
        <fullName evidence="3">Uncharacterized protein</fullName>
    </submittedName>
</protein>
<feature type="chain" id="PRO_5003092911" evidence="2">
    <location>
        <begin position="31"/>
        <end position="511"/>
    </location>
</feature>
<dbReference type="EMBL" id="CP002040">
    <property type="protein sequence ID" value="ADH66022.1"/>
    <property type="molecule type" value="Genomic_DNA"/>
</dbReference>
<reference evidence="3 4" key="1">
    <citation type="journal article" date="2010" name="Stand. Genomic Sci.">
        <title>Complete genome sequence of Nocardiopsis dassonvillei type strain (IMRU 509).</title>
        <authorList>
            <person name="Sun H."/>
            <person name="Lapidus A."/>
            <person name="Nolan M."/>
            <person name="Lucas S."/>
            <person name="Del Rio T.G."/>
            <person name="Tice H."/>
            <person name="Cheng J.F."/>
            <person name="Tapia R."/>
            <person name="Han C."/>
            <person name="Goodwin L."/>
            <person name="Pitluck S."/>
            <person name="Pagani I."/>
            <person name="Ivanova N."/>
            <person name="Mavromatis K."/>
            <person name="Mikhailova N."/>
            <person name="Pati A."/>
            <person name="Chen A."/>
            <person name="Palaniappan K."/>
            <person name="Land M."/>
            <person name="Hauser L."/>
            <person name="Chang Y.J."/>
            <person name="Jeffries C.D."/>
            <person name="Djao O.D."/>
            <person name="Rohde M."/>
            <person name="Sikorski J."/>
            <person name="Goker M."/>
            <person name="Woyke T."/>
            <person name="Bristow J."/>
            <person name="Eisen J.A."/>
            <person name="Markowitz V."/>
            <person name="Hugenholtz P."/>
            <person name="Kyrpides N.C."/>
            <person name="Klenk H.P."/>
        </authorList>
    </citation>
    <scope>NUCLEOTIDE SEQUENCE [LARGE SCALE GENOMIC DNA]</scope>
    <source>
        <strain evidence="4">ATCC 23218 / DSM 43111 / CIP 107115 / JCM 7437 / KCTC 9190 / NBRC 14626 / NCTC 10488 / NRRL B-5397 / IMRU 509</strain>
    </source>
</reference>